<feature type="region of interest" description="Disordered" evidence="1">
    <location>
        <begin position="1"/>
        <end position="83"/>
    </location>
</feature>
<dbReference type="Proteomes" id="UP000265354">
    <property type="component" value="Unassembled WGS sequence"/>
</dbReference>
<dbReference type="AlphaFoldDB" id="A0A2S1YZQ9"/>
<evidence type="ECO:0000313" key="4">
    <source>
        <dbReference type="Proteomes" id="UP000245051"/>
    </source>
</evidence>
<evidence type="ECO:0000256" key="1">
    <source>
        <dbReference type="SAM" id="MobiDB-lite"/>
    </source>
</evidence>
<evidence type="ECO:0000313" key="2">
    <source>
        <dbReference type="EMBL" id="AWK09168.1"/>
    </source>
</evidence>
<feature type="compositionally biased region" description="Low complexity" evidence="1">
    <location>
        <begin position="60"/>
        <end position="70"/>
    </location>
</feature>
<proteinExistence type="predicted"/>
<evidence type="ECO:0000313" key="5">
    <source>
        <dbReference type="Proteomes" id="UP000265354"/>
    </source>
</evidence>
<dbReference type="Proteomes" id="UP000245051">
    <property type="component" value="Chromosome"/>
</dbReference>
<evidence type="ECO:0000313" key="3">
    <source>
        <dbReference type="EMBL" id="GBP99375.1"/>
    </source>
</evidence>
<protein>
    <submittedName>
        <fullName evidence="3">Uncharacterized protein</fullName>
    </submittedName>
</protein>
<dbReference type="EMBL" id="CP029254">
    <property type="protein sequence ID" value="AWK09168.1"/>
    <property type="molecule type" value="Genomic_DNA"/>
</dbReference>
<gene>
    <name evidence="2" type="ORF">DDQ41_09800</name>
    <name evidence="3" type="ORF">SSP531S_07700</name>
</gene>
<organism evidence="3 5">
    <name type="scientific">Streptomyces spongiicola</name>
    <dbReference type="NCBI Taxonomy" id="1690221"/>
    <lineage>
        <taxon>Bacteria</taxon>
        <taxon>Bacillati</taxon>
        <taxon>Actinomycetota</taxon>
        <taxon>Actinomycetes</taxon>
        <taxon>Kitasatosporales</taxon>
        <taxon>Streptomycetaceae</taxon>
        <taxon>Streptomyces</taxon>
    </lineage>
</organism>
<dbReference type="EMBL" id="BGZL01000002">
    <property type="protein sequence ID" value="GBP99375.1"/>
    <property type="molecule type" value="Genomic_DNA"/>
</dbReference>
<name>A0A2S1YZQ9_9ACTN</name>
<feature type="compositionally biased region" description="Basic and acidic residues" evidence="1">
    <location>
        <begin position="29"/>
        <end position="54"/>
    </location>
</feature>
<sequence>MTGGHPEGFPAHRGARSAVEHPGWLGGEHPGRPAAEHSGRTREDRDRAREREPAPDLVGAIIRAAPRAAALCTPPEPPRRSAP</sequence>
<reference evidence="3 5" key="2">
    <citation type="submission" date="2018-07" db="EMBL/GenBank/DDBJ databases">
        <title>Whole Genome Shotgun Sequence of Streptomyces spongiicola strain 531S.</title>
        <authorList>
            <person name="Dohra H."/>
            <person name="Kodani S."/>
        </authorList>
    </citation>
    <scope>NUCLEOTIDE SEQUENCE [LARGE SCALE GENOMIC DNA]</scope>
    <source>
        <strain evidence="3 5">531S</strain>
    </source>
</reference>
<reference evidence="2 4" key="1">
    <citation type="submission" date="2018-05" db="EMBL/GenBank/DDBJ databases">
        <title>Complete genome sequence of the Type Strain of Streptomyces spongiicola HNM0071, the producer of staurosporine.</title>
        <authorList>
            <person name="Zhou S."/>
            <person name="Huang X."/>
        </authorList>
    </citation>
    <scope>NUCLEOTIDE SEQUENCE [LARGE SCALE GENOMIC DNA]</scope>
    <source>
        <strain evidence="2 4">HNM0071</strain>
    </source>
</reference>
<accession>A0A2S1YZQ9</accession>
<dbReference type="KEGG" id="sspo:DDQ41_09800"/>
<keyword evidence="4" id="KW-1185">Reference proteome</keyword>